<evidence type="ECO:0000313" key="3">
    <source>
        <dbReference type="Proteomes" id="UP000299102"/>
    </source>
</evidence>
<dbReference type="EMBL" id="BGZK01000718">
    <property type="protein sequence ID" value="GBP57520.1"/>
    <property type="molecule type" value="Genomic_DNA"/>
</dbReference>
<feature type="region of interest" description="Disordered" evidence="1">
    <location>
        <begin position="1"/>
        <end position="37"/>
    </location>
</feature>
<reference evidence="2 3" key="1">
    <citation type="journal article" date="2019" name="Commun. Biol.">
        <title>The bagworm genome reveals a unique fibroin gene that provides high tensile strength.</title>
        <authorList>
            <person name="Kono N."/>
            <person name="Nakamura H."/>
            <person name="Ohtoshi R."/>
            <person name="Tomita M."/>
            <person name="Numata K."/>
            <person name="Arakawa K."/>
        </authorList>
    </citation>
    <scope>NUCLEOTIDE SEQUENCE [LARGE SCALE GENOMIC DNA]</scope>
</reference>
<organism evidence="2 3">
    <name type="scientific">Eumeta variegata</name>
    <name type="common">Bagworm moth</name>
    <name type="synonym">Eumeta japonica</name>
    <dbReference type="NCBI Taxonomy" id="151549"/>
    <lineage>
        <taxon>Eukaryota</taxon>
        <taxon>Metazoa</taxon>
        <taxon>Ecdysozoa</taxon>
        <taxon>Arthropoda</taxon>
        <taxon>Hexapoda</taxon>
        <taxon>Insecta</taxon>
        <taxon>Pterygota</taxon>
        <taxon>Neoptera</taxon>
        <taxon>Endopterygota</taxon>
        <taxon>Lepidoptera</taxon>
        <taxon>Glossata</taxon>
        <taxon>Ditrysia</taxon>
        <taxon>Tineoidea</taxon>
        <taxon>Psychidae</taxon>
        <taxon>Oiketicinae</taxon>
        <taxon>Eumeta</taxon>
    </lineage>
</organism>
<proteinExistence type="predicted"/>
<protein>
    <submittedName>
        <fullName evidence="2">Uncharacterized protein</fullName>
    </submittedName>
</protein>
<evidence type="ECO:0000313" key="2">
    <source>
        <dbReference type="EMBL" id="GBP57520.1"/>
    </source>
</evidence>
<comment type="caution">
    <text evidence="2">The sequence shown here is derived from an EMBL/GenBank/DDBJ whole genome shotgun (WGS) entry which is preliminary data.</text>
</comment>
<evidence type="ECO:0000256" key="1">
    <source>
        <dbReference type="SAM" id="MobiDB-lite"/>
    </source>
</evidence>
<dbReference type="AlphaFoldDB" id="A0A4C1X325"/>
<name>A0A4C1X325_EUMVA</name>
<gene>
    <name evidence="2" type="ORF">EVAR_103118_1</name>
</gene>
<accession>A0A4C1X325</accession>
<dbReference type="Proteomes" id="UP000299102">
    <property type="component" value="Unassembled WGS sequence"/>
</dbReference>
<keyword evidence="3" id="KW-1185">Reference proteome</keyword>
<sequence length="80" mass="8909">MGQKRPGIADGALFVPPPQTARVTDSQSRRPGPPAIHSAAVSRRFDIRFARSALARTSLITGFGRCLRHRQEVVRPERIY</sequence>